<sequence>MSKNWQLYQLRGQIHDKQGEGERAVQRYTQSIEAGNRTSDVHVMLGVAYCKQDRFMDAESEFNKARLKGHNDVVIKNNLAVIYLAQGKYRHVTEMLTPVFKENPSNQVVKANLAIAFFKLGDFEQARELVNDDFTDSQVIAISRQLYNFDG</sequence>
<dbReference type="AlphaFoldDB" id="A0A090T4U9"/>
<name>A0A090T4U9_9VIBR</name>
<dbReference type="InterPro" id="IPR011990">
    <property type="entry name" value="TPR-like_helical_dom_sf"/>
</dbReference>
<accession>A0A090T4U9</accession>
<dbReference type="Gene3D" id="1.25.40.10">
    <property type="entry name" value="Tetratricopeptide repeat domain"/>
    <property type="match status" value="1"/>
</dbReference>
<dbReference type="Proteomes" id="UP000029224">
    <property type="component" value="Unassembled WGS sequence"/>
</dbReference>
<dbReference type="SUPFAM" id="SSF48452">
    <property type="entry name" value="TPR-like"/>
    <property type="match status" value="1"/>
</dbReference>
<dbReference type="EMBL" id="BBMT01000004">
    <property type="protein sequence ID" value="GAL34263.1"/>
    <property type="molecule type" value="Genomic_DNA"/>
</dbReference>
<reference evidence="1 2" key="1">
    <citation type="submission" date="2014-09" db="EMBL/GenBank/DDBJ databases">
        <title>Vibrio maritimus JCM 19240. (C210) whole genome shotgun sequence.</title>
        <authorList>
            <person name="Sawabe T."/>
            <person name="Meirelles P."/>
            <person name="Nakanishi M."/>
            <person name="Sayaka M."/>
            <person name="Hattori M."/>
            <person name="Ohkuma M."/>
        </authorList>
    </citation>
    <scope>NUCLEOTIDE SEQUENCE [LARGE SCALE GENOMIC DNA]</scope>
    <source>
        <strain evidence="1 2">JCM 19240</strain>
    </source>
</reference>
<organism evidence="1 2">
    <name type="scientific">Vibrio maritimus</name>
    <dbReference type="NCBI Taxonomy" id="990268"/>
    <lineage>
        <taxon>Bacteria</taxon>
        <taxon>Pseudomonadati</taxon>
        <taxon>Pseudomonadota</taxon>
        <taxon>Gammaproteobacteria</taxon>
        <taxon>Vibrionales</taxon>
        <taxon>Vibrionaceae</taxon>
        <taxon>Vibrio</taxon>
    </lineage>
</organism>
<protein>
    <submittedName>
        <fullName evidence="1">Flp pilus assembly protein TadD</fullName>
    </submittedName>
</protein>
<dbReference type="SMART" id="SM00028">
    <property type="entry name" value="TPR"/>
    <property type="match status" value="3"/>
</dbReference>
<evidence type="ECO:0000313" key="2">
    <source>
        <dbReference type="Proteomes" id="UP000029224"/>
    </source>
</evidence>
<reference evidence="1 2" key="2">
    <citation type="submission" date="2014-09" db="EMBL/GenBank/DDBJ databases">
        <authorList>
            <consortium name="NBRP consortium"/>
            <person name="Sawabe T."/>
            <person name="Meirelles P."/>
            <person name="Nakanishi M."/>
            <person name="Sayaka M."/>
            <person name="Hattori M."/>
            <person name="Ohkuma M."/>
        </authorList>
    </citation>
    <scope>NUCLEOTIDE SEQUENCE [LARGE SCALE GENOMIC DNA]</scope>
    <source>
        <strain evidence="1 2">JCM 19240</strain>
    </source>
</reference>
<dbReference type="InterPro" id="IPR019734">
    <property type="entry name" value="TPR_rpt"/>
</dbReference>
<comment type="caution">
    <text evidence="1">The sequence shown here is derived from an EMBL/GenBank/DDBJ whole genome shotgun (WGS) entry which is preliminary data.</text>
</comment>
<proteinExistence type="predicted"/>
<dbReference type="Pfam" id="PF14559">
    <property type="entry name" value="TPR_19"/>
    <property type="match status" value="1"/>
</dbReference>
<evidence type="ECO:0000313" key="1">
    <source>
        <dbReference type="EMBL" id="GAL34263.1"/>
    </source>
</evidence>
<keyword evidence="2" id="KW-1185">Reference proteome</keyword>
<gene>
    <name evidence="1" type="ORF">JCM19240_1171</name>
</gene>